<evidence type="ECO:0000313" key="2">
    <source>
        <dbReference type="Proteomes" id="UP000515123"/>
    </source>
</evidence>
<dbReference type="GeneID" id="109727561"/>
<gene>
    <name evidence="3" type="primary">LOC109727561</name>
</gene>
<reference evidence="2" key="1">
    <citation type="journal article" date="2015" name="Nat. Genet.">
        <title>The pineapple genome and the evolution of CAM photosynthesis.</title>
        <authorList>
            <person name="Ming R."/>
            <person name="VanBuren R."/>
            <person name="Wai C.M."/>
            <person name="Tang H."/>
            <person name="Schatz M.C."/>
            <person name="Bowers J.E."/>
            <person name="Lyons E."/>
            <person name="Wang M.L."/>
            <person name="Chen J."/>
            <person name="Biggers E."/>
            <person name="Zhang J."/>
            <person name="Huang L."/>
            <person name="Zhang L."/>
            <person name="Miao W."/>
            <person name="Zhang J."/>
            <person name="Ye Z."/>
            <person name="Miao C."/>
            <person name="Lin Z."/>
            <person name="Wang H."/>
            <person name="Zhou H."/>
            <person name="Yim W.C."/>
            <person name="Priest H.D."/>
            <person name="Zheng C."/>
            <person name="Woodhouse M."/>
            <person name="Edger P.P."/>
            <person name="Guyot R."/>
            <person name="Guo H.B."/>
            <person name="Guo H."/>
            <person name="Zheng G."/>
            <person name="Singh R."/>
            <person name="Sharma A."/>
            <person name="Min X."/>
            <person name="Zheng Y."/>
            <person name="Lee H."/>
            <person name="Gurtowski J."/>
            <person name="Sedlazeck F.J."/>
            <person name="Harkess A."/>
            <person name="McKain M.R."/>
            <person name="Liao Z."/>
            <person name="Fang J."/>
            <person name="Liu J."/>
            <person name="Zhang X."/>
            <person name="Zhang Q."/>
            <person name="Hu W."/>
            <person name="Qin Y."/>
            <person name="Wang K."/>
            <person name="Chen L.Y."/>
            <person name="Shirley N."/>
            <person name="Lin Y.R."/>
            <person name="Liu L.Y."/>
            <person name="Hernandez A.G."/>
            <person name="Wright C.L."/>
            <person name="Bulone V."/>
            <person name="Tuskan G.A."/>
            <person name="Heath K."/>
            <person name="Zee F."/>
            <person name="Moore P.H."/>
            <person name="Sunkar R."/>
            <person name="Leebens-Mack J.H."/>
            <person name="Mockler T."/>
            <person name="Bennetzen J.L."/>
            <person name="Freeling M."/>
            <person name="Sankoff D."/>
            <person name="Paterson A.H."/>
            <person name="Zhu X."/>
            <person name="Yang X."/>
            <person name="Smith J.A."/>
            <person name="Cushman J.C."/>
            <person name="Paull R.E."/>
            <person name="Yu Q."/>
        </authorList>
    </citation>
    <scope>NUCLEOTIDE SEQUENCE [LARGE SCALE GENOMIC DNA]</scope>
    <source>
        <strain evidence="2">cv. F153</strain>
    </source>
</reference>
<evidence type="ECO:0000256" key="1">
    <source>
        <dbReference type="SAM" id="MobiDB-lite"/>
    </source>
</evidence>
<name>A0A6P5GZN5_ANACO</name>
<reference evidence="3" key="2">
    <citation type="submission" date="2025-08" db="UniProtKB">
        <authorList>
            <consortium name="RefSeq"/>
        </authorList>
    </citation>
    <scope>IDENTIFICATION</scope>
    <source>
        <tissue evidence="3">Leaf</tissue>
    </source>
</reference>
<accession>A0A6P5GZN5</accession>
<dbReference type="Proteomes" id="UP000515123">
    <property type="component" value="Linkage group 22"/>
</dbReference>
<feature type="region of interest" description="Disordered" evidence="1">
    <location>
        <begin position="84"/>
        <end position="114"/>
    </location>
</feature>
<keyword evidence="2" id="KW-1185">Reference proteome</keyword>
<dbReference type="AlphaFoldDB" id="A0A6P5GZN5"/>
<protein>
    <submittedName>
        <fullName evidence="3">Uncharacterized protein LOC109727561</fullName>
    </submittedName>
</protein>
<dbReference type="RefSeq" id="XP_020113292.1">
    <property type="nucleotide sequence ID" value="XM_020257703.1"/>
</dbReference>
<evidence type="ECO:0000313" key="3">
    <source>
        <dbReference type="RefSeq" id="XP_020113292.1"/>
    </source>
</evidence>
<sequence>MIRRSPNPSRLLCSLRTLTLAPAPPPQHHQLQQRAPVSGTAKGKVSGVYTYNESPVLLWPTCRFLGAPLLSRPFVASPRLAGASVAPTAGGRQRRSHVRDPTVGGRQRLASGGRRAPTCRLASARCAHGRAPWLSLSLSLSPRGGCGSPADGGPLRRSPRLSLSLRERGVRVARSPPLSDPGPHLLLSLIRASPVGCLSGPTLTSSYVQRGGSRFSPQLPQTSGLCHPATVKTLSFWLSLSMNFKEKKMVYPGIWKSLFGSCRFAMSSWLQLALCCSS</sequence>
<organism evidence="2 3">
    <name type="scientific">Ananas comosus</name>
    <name type="common">Pineapple</name>
    <name type="synonym">Ananas ananas</name>
    <dbReference type="NCBI Taxonomy" id="4615"/>
    <lineage>
        <taxon>Eukaryota</taxon>
        <taxon>Viridiplantae</taxon>
        <taxon>Streptophyta</taxon>
        <taxon>Embryophyta</taxon>
        <taxon>Tracheophyta</taxon>
        <taxon>Spermatophyta</taxon>
        <taxon>Magnoliopsida</taxon>
        <taxon>Liliopsida</taxon>
        <taxon>Poales</taxon>
        <taxon>Bromeliaceae</taxon>
        <taxon>Bromelioideae</taxon>
        <taxon>Ananas</taxon>
    </lineage>
</organism>
<proteinExistence type="predicted"/>